<keyword evidence="1" id="KW-0812">Transmembrane</keyword>
<evidence type="ECO:0000313" key="2">
    <source>
        <dbReference type="EMBL" id="KAF2177689.1"/>
    </source>
</evidence>
<accession>A0A6A6DHF5</accession>
<dbReference type="Proteomes" id="UP000800200">
    <property type="component" value="Unassembled WGS sequence"/>
</dbReference>
<sequence>MPLRHATRTFPWVGRPFSRSMSPLLLHPSLPFFPIYPFLAFISLFPSSTLIFPRFSYLISTSHKPVSIL</sequence>
<feature type="transmembrane region" description="Helical" evidence="1">
    <location>
        <begin position="33"/>
        <end position="52"/>
    </location>
</feature>
<evidence type="ECO:0000313" key="3">
    <source>
        <dbReference type="Proteomes" id="UP000800200"/>
    </source>
</evidence>
<dbReference type="EMBL" id="ML994685">
    <property type="protein sequence ID" value="KAF2177689.1"/>
    <property type="molecule type" value="Genomic_DNA"/>
</dbReference>
<organism evidence="2 3">
    <name type="scientific">Zopfia rhizophila CBS 207.26</name>
    <dbReference type="NCBI Taxonomy" id="1314779"/>
    <lineage>
        <taxon>Eukaryota</taxon>
        <taxon>Fungi</taxon>
        <taxon>Dikarya</taxon>
        <taxon>Ascomycota</taxon>
        <taxon>Pezizomycotina</taxon>
        <taxon>Dothideomycetes</taxon>
        <taxon>Dothideomycetes incertae sedis</taxon>
        <taxon>Zopfiaceae</taxon>
        <taxon>Zopfia</taxon>
    </lineage>
</organism>
<gene>
    <name evidence="2" type="ORF">K469DRAFT_354500</name>
</gene>
<keyword evidence="1" id="KW-0472">Membrane</keyword>
<protein>
    <submittedName>
        <fullName evidence="2">Uncharacterized protein</fullName>
    </submittedName>
</protein>
<name>A0A6A6DHF5_9PEZI</name>
<evidence type="ECO:0000256" key="1">
    <source>
        <dbReference type="SAM" id="Phobius"/>
    </source>
</evidence>
<dbReference type="AlphaFoldDB" id="A0A6A6DHF5"/>
<keyword evidence="1" id="KW-1133">Transmembrane helix</keyword>
<proteinExistence type="predicted"/>
<keyword evidence="3" id="KW-1185">Reference proteome</keyword>
<reference evidence="2" key="1">
    <citation type="journal article" date="2020" name="Stud. Mycol.">
        <title>101 Dothideomycetes genomes: a test case for predicting lifestyles and emergence of pathogens.</title>
        <authorList>
            <person name="Haridas S."/>
            <person name="Albert R."/>
            <person name="Binder M."/>
            <person name="Bloem J."/>
            <person name="Labutti K."/>
            <person name="Salamov A."/>
            <person name="Andreopoulos B."/>
            <person name="Baker S."/>
            <person name="Barry K."/>
            <person name="Bills G."/>
            <person name="Bluhm B."/>
            <person name="Cannon C."/>
            <person name="Castanera R."/>
            <person name="Culley D."/>
            <person name="Daum C."/>
            <person name="Ezra D."/>
            <person name="Gonzalez J."/>
            <person name="Henrissat B."/>
            <person name="Kuo A."/>
            <person name="Liang C."/>
            <person name="Lipzen A."/>
            <person name="Lutzoni F."/>
            <person name="Magnuson J."/>
            <person name="Mondo S."/>
            <person name="Nolan M."/>
            <person name="Ohm R."/>
            <person name="Pangilinan J."/>
            <person name="Park H.-J."/>
            <person name="Ramirez L."/>
            <person name="Alfaro M."/>
            <person name="Sun H."/>
            <person name="Tritt A."/>
            <person name="Yoshinaga Y."/>
            <person name="Zwiers L.-H."/>
            <person name="Turgeon B."/>
            <person name="Goodwin S."/>
            <person name="Spatafora J."/>
            <person name="Crous P."/>
            <person name="Grigoriev I."/>
        </authorList>
    </citation>
    <scope>NUCLEOTIDE SEQUENCE</scope>
    <source>
        <strain evidence="2">CBS 207.26</strain>
    </source>
</reference>